<reference evidence="1 2" key="1">
    <citation type="submission" date="2020-08" db="EMBL/GenBank/DDBJ databases">
        <title>Winkia gen. nov., sp. nov., isolated from faeces of the Anser albifrons in China.</title>
        <authorList>
            <person name="Liu Q."/>
        </authorList>
    </citation>
    <scope>NUCLEOTIDE SEQUENCE [LARGE SCALE GENOMIC DNA]</scope>
    <source>
        <strain evidence="1 2">C62</strain>
    </source>
</reference>
<keyword evidence="2" id="KW-1185">Reference proteome</keyword>
<organism evidence="1 2">
    <name type="scientific">Nanchangia anserum</name>
    <dbReference type="NCBI Taxonomy" id="2692125"/>
    <lineage>
        <taxon>Bacteria</taxon>
        <taxon>Bacillati</taxon>
        <taxon>Actinomycetota</taxon>
        <taxon>Actinomycetes</taxon>
        <taxon>Actinomycetales</taxon>
        <taxon>Actinomycetaceae</taxon>
        <taxon>Nanchangia</taxon>
    </lineage>
</organism>
<evidence type="ECO:0000313" key="1">
    <source>
        <dbReference type="EMBL" id="MBD3689161.1"/>
    </source>
</evidence>
<comment type="caution">
    <text evidence="1">The sequence shown here is derived from an EMBL/GenBank/DDBJ whole genome shotgun (WGS) entry which is preliminary data.</text>
</comment>
<dbReference type="AlphaFoldDB" id="A0A8I0GBC9"/>
<name>A0A8I0GBC9_9ACTO</name>
<dbReference type="EMBL" id="JACRUO010000001">
    <property type="protein sequence ID" value="MBD3689161.1"/>
    <property type="molecule type" value="Genomic_DNA"/>
</dbReference>
<evidence type="ECO:0000313" key="2">
    <source>
        <dbReference type="Proteomes" id="UP000627538"/>
    </source>
</evidence>
<protein>
    <submittedName>
        <fullName evidence="1">Uncharacterized protein</fullName>
    </submittedName>
</protein>
<dbReference type="RefSeq" id="WP_191071229.1">
    <property type="nucleotide sequence ID" value="NZ_JACRUO010000001.1"/>
</dbReference>
<proteinExistence type="predicted"/>
<dbReference type="Proteomes" id="UP000627538">
    <property type="component" value="Unassembled WGS sequence"/>
</dbReference>
<accession>A0A8I0GBC9</accession>
<sequence>MVAPHLDPHEVARELASLNVVAELDWYPATPHLLGLNILQNRAGGVAALDRADALYRVGATNAEVVRHLARHFQADVHIGDQSANDIPASVTFPEVGTDSPTLRAVEITSMPAASVPFCAAAEGRSLGVRELDNGQRTVFYELPDEDFVMGAMVTMTPAVGFFVSPEDAKLVAVLEQGEAAPESLAVHSWTMRTLVIAGAVTSGDPQLEQRVRADLGHRENPRRVAGIVTDADAEGLETAFAMTGREGVLAALQALGVPAELASFLYGHVDLEDVPGADVHHKPGWRDALGSHVDILMGNNGVEEPAFLSLYRRTYLERPWLGRGLALGEAAIGAALTVVAARAGTQRNAWHKIGGTLGAALLADSVAEVTMATYLGQRLRRYRDAHDATE</sequence>
<gene>
    <name evidence="1" type="ORF">H8R10_02815</name>
</gene>